<proteinExistence type="predicted"/>
<comment type="caution">
    <text evidence="2">The sequence shown here is derived from an EMBL/GenBank/DDBJ whole genome shotgun (WGS) entry which is preliminary data.</text>
</comment>
<evidence type="ECO:0008006" key="4">
    <source>
        <dbReference type="Google" id="ProtNLM"/>
    </source>
</evidence>
<dbReference type="Proteomes" id="UP001597036">
    <property type="component" value="Unassembled WGS sequence"/>
</dbReference>
<feature type="region of interest" description="Disordered" evidence="1">
    <location>
        <begin position="1"/>
        <end position="25"/>
    </location>
</feature>
<evidence type="ECO:0000313" key="2">
    <source>
        <dbReference type="EMBL" id="MFD0705630.1"/>
    </source>
</evidence>
<organism evidence="2 3">
    <name type="scientific">Alloscardovia venturai</name>
    <dbReference type="NCBI Taxonomy" id="1769421"/>
    <lineage>
        <taxon>Bacteria</taxon>
        <taxon>Bacillati</taxon>
        <taxon>Actinomycetota</taxon>
        <taxon>Actinomycetes</taxon>
        <taxon>Bifidobacteriales</taxon>
        <taxon>Bifidobacteriaceae</taxon>
        <taxon>Alloscardovia</taxon>
    </lineage>
</organism>
<sequence>MSDITPVTAVNVQRATPSKDQSEDERSALVYNPYNWYESHNIEQAEQRMWVVARFADWLCGVNPELDNALPACWLRHAWPVMIMDALYTRYIGSYAKTEDHNTGPVLWIDHVETTINQIRQWSAASNHQSANSCPGADDEISPLRIRRHEEEEKDGYLTDRNYTWPENTATSQTRIDEIMTTPRLNEA</sequence>
<evidence type="ECO:0000256" key="1">
    <source>
        <dbReference type="SAM" id="MobiDB-lite"/>
    </source>
</evidence>
<evidence type="ECO:0000313" key="3">
    <source>
        <dbReference type="Proteomes" id="UP001597036"/>
    </source>
</evidence>
<dbReference type="EMBL" id="JBHTHQ010000025">
    <property type="protein sequence ID" value="MFD0705630.1"/>
    <property type="molecule type" value="Genomic_DNA"/>
</dbReference>
<protein>
    <recommendedName>
        <fullName evidence="4">DUF4913 domain-containing protein</fullName>
    </recommendedName>
</protein>
<gene>
    <name evidence="2" type="ORF">ACFQY8_07730</name>
</gene>
<feature type="region of interest" description="Disordered" evidence="1">
    <location>
        <begin position="127"/>
        <end position="155"/>
    </location>
</feature>
<dbReference type="RefSeq" id="WP_377939389.1">
    <property type="nucleotide sequence ID" value="NZ_JBHTHQ010000025.1"/>
</dbReference>
<accession>A0ABW2Y5U8</accession>
<feature type="compositionally biased region" description="Polar residues" evidence="1">
    <location>
        <begin position="8"/>
        <end position="19"/>
    </location>
</feature>
<reference evidence="3" key="1">
    <citation type="journal article" date="2019" name="Int. J. Syst. Evol. Microbiol.">
        <title>The Global Catalogue of Microorganisms (GCM) 10K type strain sequencing project: providing services to taxonomists for standard genome sequencing and annotation.</title>
        <authorList>
            <consortium name="The Broad Institute Genomics Platform"/>
            <consortium name="The Broad Institute Genome Sequencing Center for Infectious Disease"/>
            <person name="Wu L."/>
            <person name="Ma J."/>
        </authorList>
    </citation>
    <scope>NUCLEOTIDE SEQUENCE [LARGE SCALE GENOMIC DNA]</scope>
    <source>
        <strain evidence="3">CCM 8604</strain>
    </source>
</reference>
<name>A0ABW2Y5U8_9BIFI</name>
<keyword evidence="3" id="KW-1185">Reference proteome</keyword>